<evidence type="ECO:0000256" key="1">
    <source>
        <dbReference type="SAM" id="MobiDB-lite"/>
    </source>
</evidence>
<organism evidence="3 4">
    <name type="scientific">Candidatus Enterococcus willemsii</name>
    <dbReference type="NCBI Taxonomy" id="1857215"/>
    <lineage>
        <taxon>Bacteria</taxon>
        <taxon>Bacillati</taxon>
        <taxon>Bacillota</taxon>
        <taxon>Bacilli</taxon>
        <taxon>Lactobacillales</taxon>
        <taxon>Enterococcaceae</taxon>
        <taxon>Enterococcus</taxon>
    </lineage>
</organism>
<reference evidence="3 4" key="1">
    <citation type="submission" date="2016-06" db="EMBL/GenBank/DDBJ databases">
        <title>Four novel species of enterococci isolated from chicken manure.</title>
        <authorList>
            <person name="Van Tyne D."/>
        </authorList>
    </citation>
    <scope>NUCLEOTIDE SEQUENCE [LARGE SCALE GENOMIC DNA]</scope>
    <source>
        <strain evidence="3 4">CU12B</strain>
    </source>
</reference>
<accession>A0ABQ6YVR8</accession>
<feature type="signal peptide" evidence="2">
    <location>
        <begin position="1"/>
        <end position="18"/>
    </location>
</feature>
<comment type="caution">
    <text evidence="3">The sequence shown here is derived from an EMBL/GenBank/DDBJ whole genome shotgun (WGS) entry which is preliminary data.</text>
</comment>
<gene>
    <name evidence="3" type="ORF">BAU17_05780</name>
</gene>
<dbReference type="RefSeq" id="WP_161903214.1">
    <property type="nucleotide sequence ID" value="NZ_MAEL01000057.1"/>
</dbReference>
<name>A0ABQ6YVR8_9ENTE</name>
<dbReference type="Proteomes" id="UP000782705">
    <property type="component" value="Unassembled WGS sequence"/>
</dbReference>
<feature type="region of interest" description="Disordered" evidence="1">
    <location>
        <begin position="24"/>
        <end position="56"/>
    </location>
</feature>
<dbReference type="EMBL" id="MAEL01000057">
    <property type="protein sequence ID" value="KAF1301434.1"/>
    <property type="molecule type" value="Genomic_DNA"/>
</dbReference>
<evidence type="ECO:0000256" key="2">
    <source>
        <dbReference type="SAM" id="SignalP"/>
    </source>
</evidence>
<keyword evidence="4" id="KW-1185">Reference proteome</keyword>
<sequence length="370" mass="43266">MKKTIVSLLFIPIFLATACSSNETNQSATSTQTTEQSTNTTTTQYSSQTESSSEQENLINPHALDEIIGVWSNEQNQSFAITNQAYISGDKIYHLTNFDKQEIDGQTQYVFSWDTDAFIEEYGEPEPFNPQPFIYKYNAQEDTLQNSVTFKRSHDSEQITYVKDQLAGHEPINLEQLLEVDDYHLMAYWFKATTLTDDLSEQLKILYHDLAMNYPELDLLVNQEYEEYLTLAKEIEAQSDYTFSDLNTALPKDIYKWYVNLTKEKTDNPIPKLLPKIEQARNAYFERKSQSERPYLETDKAKISEQLNKHIREKIKQEYPNDIPKKHIVYEMARDGKTITIDIFENTEQKMQHQLRLIYSEENDTLARKE</sequence>
<evidence type="ECO:0000313" key="4">
    <source>
        <dbReference type="Proteomes" id="UP000782705"/>
    </source>
</evidence>
<evidence type="ECO:0008006" key="5">
    <source>
        <dbReference type="Google" id="ProtNLM"/>
    </source>
</evidence>
<dbReference type="PROSITE" id="PS51257">
    <property type="entry name" value="PROKAR_LIPOPROTEIN"/>
    <property type="match status" value="1"/>
</dbReference>
<proteinExistence type="predicted"/>
<keyword evidence="2" id="KW-0732">Signal</keyword>
<feature type="chain" id="PRO_5045120034" description="DUF4767 domain-containing protein" evidence="2">
    <location>
        <begin position="19"/>
        <end position="370"/>
    </location>
</feature>
<protein>
    <recommendedName>
        <fullName evidence="5">DUF4767 domain-containing protein</fullName>
    </recommendedName>
</protein>
<evidence type="ECO:0000313" key="3">
    <source>
        <dbReference type="EMBL" id="KAF1301434.1"/>
    </source>
</evidence>